<dbReference type="Gene3D" id="3.90.470.20">
    <property type="entry name" value="4'-phosphopantetheinyl transferase domain"/>
    <property type="match status" value="1"/>
</dbReference>
<dbReference type="GO" id="GO:0008897">
    <property type="term" value="F:holo-[acyl-carrier-protein] synthase activity"/>
    <property type="evidence" value="ECO:0007669"/>
    <property type="project" value="UniProtKB-UniRule"/>
</dbReference>
<dbReference type="GO" id="GO:0005737">
    <property type="term" value="C:cytoplasm"/>
    <property type="evidence" value="ECO:0007669"/>
    <property type="project" value="UniProtKB-SubCell"/>
</dbReference>
<comment type="caution">
    <text evidence="10">The sequence shown here is derived from an EMBL/GenBank/DDBJ whole genome shotgun (WGS) entry which is preliminary data.</text>
</comment>
<dbReference type="STRING" id="1817816.A2Y64_05470"/>
<dbReference type="HAMAP" id="MF_00101">
    <property type="entry name" value="AcpS"/>
    <property type="match status" value="1"/>
</dbReference>
<evidence type="ECO:0000256" key="4">
    <source>
        <dbReference type="ARBA" id="ARBA00022832"/>
    </source>
</evidence>
<evidence type="ECO:0000256" key="2">
    <source>
        <dbReference type="ARBA" id="ARBA00022679"/>
    </source>
</evidence>
<evidence type="ECO:0000313" key="10">
    <source>
        <dbReference type="EMBL" id="OGD75316.1"/>
    </source>
</evidence>
<dbReference type="NCBIfam" id="TIGR00556">
    <property type="entry name" value="pantethn_trn"/>
    <property type="match status" value="1"/>
</dbReference>
<dbReference type="InterPro" id="IPR002582">
    <property type="entry name" value="ACPS"/>
</dbReference>
<keyword evidence="1 8" id="KW-0444">Lipid biosynthesis</keyword>
<dbReference type="InterPro" id="IPR037143">
    <property type="entry name" value="4-PPantetheinyl_Trfase_dom_sf"/>
</dbReference>
<name>A0A1F5F6U9_9BACT</name>
<dbReference type="SUPFAM" id="SSF56214">
    <property type="entry name" value="4'-phosphopantetheinyl transferase"/>
    <property type="match status" value="1"/>
</dbReference>
<comment type="function">
    <text evidence="8">Transfers the 4'-phosphopantetheine moiety from coenzyme A to a Ser of acyl-carrier-protein.</text>
</comment>
<evidence type="ECO:0000256" key="1">
    <source>
        <dbReference type="ARBA" id="ARBA00022516"/>
    </source>
</evidence>
<keyword evidence="6 8" id="KW-0443">Lipid metabolism</keyword>
<evidence type="ECO:0000256" key="3">
    <source>
        <dbReference type="ARBA" id="ARBA00022723"/>
    </source>
</evidence>
<dbReference type="AlphaFoldDB" id="A0A1F5F6U9"/>
<feature type="binding site" evidence="8">
    <location>
        <position position="57"/>
    </location>
    <ligand>
        <name>Mg(2+)</name>
        <dbReference type="ChEBI" id="CHEBI:18420"/>
    </ligand>
</feature>
<dbReference type="EMBL" id="MFAF01000077">
    <property type="protein sequence ID" value="OGD75316.1"/>
    <property type="molecule type" value="Genomic_DNA"/>
</dbReference>
<reference evidence="10 11" key="1">
    <citation type="journal article" date="2016" name="Nat. Commun.">
        <title>Thousands of microbial genomes shed light on interconnected biogeochemical processes in an aquifer system.</title>
        <authorList>
            <person name="Anantharaman K."/>
            <person name="Brown C.T."/>
            <person name="Hug L.A."/>
            <person name="Sharon I."/>
            <person name="Castelle C.J."/>
            <person name="Probst A.J."/>
            <person name="Thomas B.C."/>
            <person name="Singh A."/>
            <person name="Wilkins M.J."/>
            <person name="Karaoz U."/>
            <person name="Brodie E.L."/>
            <person name="Williams K.H."/>
            <person name="Hubbard S.S."/>
            <person name="Banfield J.F."/>
        </authorList>
    </citation>
    <scope>NUCLEOTIDE SEQUENCE [LARGE SCALE GENOMIC DNA]</scope>
</reference>
<evidence type="ECO:0000256" key="7">
    <source>
        <dbReference type="ARBA" id="ARBA00023160"/>
    </source>
</evidence>
<evidence type="ECO:0000256" key="6">
    <source>
        <dbReference type="ARBA" id="ARBA00023098"/>
    </source>
</evidence>
<accession>A0A1F5F6U9</accession>
<keyword evidence="7 8" id="KW-0275">Fatty acid biosynthesis</keyword>
<comment type="cofactor">
    <cofactor evidence="8">
        <name>Mg(2+)</name>
        <dbReference type="ChEBI" id="CHEBI:18420"/>
    </cofactor>
</comment>
<keyword evidence="8" id="KW-0963">Cytoplasm</keyword>
<gene>
    <name evidence="8" type="primary">acpS</name>
    <name evidence="10" type="ORF">A2Y64_05470</name>
</gene>
<dbReference type="NCBIfam" id="TIGR00516">
    <property type="entry name" value="acpS"/>
    <property type="match status" value="1"/>
</dbReference>
<evidence type="ECO:0000256" key="5">
    <source>
        <dbReference type="ARBA" id="ARBA00022842"/>
    </source>
</evidence>
<proteinExistence type="inferred from homology"/>
<dbReference type="InterPro" id="IPR008278">
    <property type="entry name" value="4-PPantetheinyl_Trfase_dom"/>
</dbReference>
<dbReference type="InterPro" id="IPR004568">
    <property type="entry name" value="Ppantetheine-prot_Trfase_dom"/>
</dbReference>
<sequence>MIKGIGVDLVEVERFRRGHDEGGLEFTEEVFTPAEVKYCRSQARYWEHFAARFAAKEAAFKALGAGLAQGLRWRMVEVVRDESGAVSLLFSGKATELVRSLRITKIHLTLTHNRHSAAAVVVLEGRD</sequence>
<feature type="domain" description="4'-phosphopantetheinyl transferase" evidence="9">
    <location>
        <begin position="4"/>
        <end position="96"/>
    </location>
</feature>
<dbReference type="EC" id="2.7.8.7" evidence="8"/>
<keyword evidence="3 8" id="KW-0479">Metal-binding</keyword>
<keyword evidence="5 8" id="KW-0460">Magnesium</keyword>
<protein>
    <recommendedName>
        <fullName evidence="8">Holo-[acyl-carrier-protein] synthase</fullName>
        <shortName evidence="8">Holo-ACP synthase</shortName>
        <ecNumber evidence="8">2.7.8.7</ecNumber>
    </recommendedName>
    <alternativeName>
        <fullName evidence="8">4'-phosphopantetheinyl transferase AcpS</fullName>
    </alternativeName>
</protein>
<dbReference type="Pfam" id="PF01648">
    <property type="entry name" value="ACPS"/>
    <property type="match status" value="1"/>
</dbReference>
<organism evidence="10 11">
    <name type="scientific">Candidatus Coatesbacteria bacterium RBG_13_66_14</name>
    <dbReference type="NCBI Taxonomy" id="1817816"/>
    <lineage>
        <taxon>Bacteria</taxon>
        <taxon>Candidatus Coatesiibacteriota</taxon>
    </lineage>
</organism>
<keyword evidence="4 8" id="KW-0276">Fatty acid metabolism</keyword>
<evidence type="ECO:0000313" key="11">
    <source>
        <dbReference type="Proteomes" id="UP000177187"/>
    </source>
</evidence>
<dbReference type="GO" id="GO:0000287">
    <property type="term" value="F:magnesium ion binding"/>
    <property type="evidence" value="ECO:0007669"/>
    <property type="project" value="UniProtKB-UniRule"/>
</dbReference>
<feature type="binding site" evidence="8">
    <location>
        <position position="8"/>
    </location>
    <ligand>
        <name>Mg(2+)</name>
        <dbReference type="ChEBI" id="CHEBI:18420"/>
    </ligand>
</feature>
<dbReference type="Proteomes" id="UP000177187">
    <property type="component" value="Unassembled WGS sequence"/>
</dbReference>
<keyword evidence="2 8" id="KW-0808">Transferase</keyword>
<evidence type="ECO:0000259" key="9">
    <source>
        <dbReference type="Pfam" id="PF01648"/>
    </source>
</evidence>
<evidence type="ECO:0000256" key="8">
    <source>
        <dbReference type="HAMAP-Rule" id="MF_00101"/>
    </source>
</evidence>
<comment type="subcellular location">
    <subcellularLocation>
        <location evidence="8">Cytoplasm</location>
    </subcellularLocation>
</comment>
<dbReference type="GO" id="GO:0006633">
    <property type="term" value="P:fatty acid biosynthetic process"/>
    <property type="evidence" value="ECO:0007669"/>
    <property type="project" value="UniProtKB-UniRule"/>
</dbReference>
<comment type="similarity">
    <text evidence="8">Belongs to the P-Pant transferase superfamily. AcpS family.</text>
</comment>
<comment type="catalytic activity">
    <reaction evidence="8">
        <text>apo-[ACP] + CoA = holo-[ACP] + adenosine 3',5'-bisphosphate + H(+)</text>
        <dbReference type="Rhea" id="RHEA:12068"/>
        <dbReference type="Rhea" id="RHEA-COMP:9685"/>
        <dbReference type="Rhea" id="RHEA-COMP:9690"/>
        <dbReference type="ChEBI" id="CHEBI:15378"/>
        <dbReference type="ChEBI" id="CHEBI:29999"/>
        <dbReference type="ChEBI" id="CHEBI:57287"/>
        <dbReference type="ChEBI" id="CHEBI:58343"/>
        <dbReference type="ChEBI" id="CHEBI:64479"/>
        <dbReference type="EC" id="2.7.8.7"/>
    </reaction>
</comment>